<dbReference type="GeneID" id="90072248"/>
<gene>
    <name evidence="10" type="ORF">DASC09_015940</name>
</gene>
<dbReference type="GO" id="GO:0005737">
    <property type="term" value="C:cytoplasm"/>
    <property type="evidence" value="ECO:0007669"/>
    <property type="project" value="TreeGrafter"/>
</dbReference>
<dbReference type="PRINTS" id="PR01911">
    <property type="entry name" value="PFDSPHPHTASE"/>
</dbReference>
<dbReference type="Gene3D" id="3.90.190.10">
    <property type="entry name" value="Protein tyrosine phosphatase superfamily"/>
    <property type="match status" value="1"/>
</dbReference>
<evidence type="ECO:0000256" key="1">
    <source>
        <dbReference type="ARBA" id="ARBA00012527"/>
    </source>
</evidence>
<keyword evidence="11" id="KW-1185">Reference proteome</keyword>
<feature type="domain" description="Tyrosine specific protein phosphatases" evidence="9">
    <location>
        <begin position="122"/>
        <end position="187"/>
    </location>
</feature>
<dbReference type="InterPro" id="IPR020428">
    <property type="entry name" value="PFA-DSPs"/>
</dbReference>
<dbReference type="PROSITE" id="PS50056">
    <property type="entry name" value="TYR_PHOSPHATASE_2"/>
    <property type="match status" value="1"/>
</dbReference>
<sequence>MEPQNSALGSTKDLSSESQYLINNQLELQQSPPKIPRTITIVPNTYNPPDNFANVAGKIYRSSFPRPENFSFLQRLKLKSIVVLIPEPYPAENQKFLQDNNIQFFQVPISGNKEPFINIPQESITEILKTVLNPENHPLLIHCNRGKHRTGCLVGCIRKLQNWSLTMIFDEYRRFAAPKVRSLDQQFIELYEDMEIIDYALINNWLPVAW</sequence>
<dbReference type="InterPro" id="IPR020422">
    <property type="entry name" value="TYR_PHOSPHATASE_DUAL_dom"/>
</dbReference>
<feature type="domain" description="Tyrosine-protein phosphatase" evidence="8">
    <location>
        <begin position="51"/>
        <end position="200"/>
    </location>
</feature>
<dbReference type="EC" id="3.6.1.52" evidence="1"/>
<dbReference type="Pfam" id="PF03162">
    <property type="entry name" value="Y_phosphatase2"/>
    <property type="match status" value="1"/>
</dbReference>
<comment type="similarity">
    <text evidence="3">Belongs to the protein-tyrosine phosphatase family. Atypical dual-specificity phosphatase Siw14-like subfamily.</text>
</comment>
<dbReference type="RefSeq" id="XP_064851269.1">
    <property type="nucleotide sequence ID" value="XM_064995197.1"/>
</dbReference>
<evidence type="ECO:0000256" key="6">
    <source>
        <dbReference type="ARBA" id="ARBA00047927"/>
    </source>
</evidence>
<dbReference type="GO" id="GO:0052840">
    <property type="term" value="F:inositol diphosphate tetrakisphosphate diphosphatase activity"/>
    <property type="evidence" value="ECO:0007669"/>
    <property type="project" value="TreeGrafter"/>
</dbReference>
<dbReference type="PANTHER" id="PTHR31126">
    <property type="entry name" value="TYROSINE-PROTEIN PHOSPHATASE"/>
    <property type="match status" value="1"/>
</dbReference>
<comment type="caution">
    <text evidence="10">The sequence shown here is derived from an EMBL/GenBank/DDBJ whole genome shotgun (WGS) entry which is preliminary data.</text>
</comment>
<dbReference type="CDD" id="cd14528">
    <property type="entry name" value="PFA-DSP_Siw14"/>
    <property type="match status" value="1"/>
</dbReference>
<accession>A0AAV5QHQ3</accession>
<evidence type="ECO:0000313" key="10">
    <source>
        <dbReference type="EMBL" id="GMM34269.1"/>
    </source>
</evidence>
<dbReference type="InterPro" id="IPR004861">
    <property type="entry name" value="Siw14-like"/>
</dbReference>
<reference evidence="10 11" key="1">
    <citation type="journal article" date="2023" name="Elife">
        <title>Identification of key yeast species and microbe-microbe interactions impacting larval growth of Drosophila in the wild.</title>
        <authorList>
            <person name="Mure A."/>
            <person name="Sugiura Y."/>
            <person name="Maeda R."/>
            <person name="Honda K."/>
            <person name="Sakurai N."/>
            <person name="Takahashi Y."/>
            <person name="Watada M."/>
            <person name="Katoh T."/>
            <person name="Gotoh A."/>
            <person name="Gotoh Y."/>
            <person name="Taniguchi I."/>
            <person name="Nakamura K."/>
            <person name="Hayashi T."/>
            <person name="Katayama T."/>
            <person name="Uemura T."/>
            <person name="Hattori Y."/>
        </authorList>
    </citation>
    <scope>NUCLEOTIDE SEQUENCE [LARGE SCALE GENOMIC DNA]</scope>
    <source>
        <strain evidence="10 11">SC-9</strain>
    </source>
</reference>
<dbReference type="PROSITE" id="PS00383">
    <property type="entry name" value="TYR_PHOSPHATASE_1"/>
    <property type="match status" value="1"/>
</dbReference>
<dbReference type="PANTHER" id="PTHR31126:SF48">
    <property type="entry name" value="INOSITOL PHOSPHATASE SIW14"/>
    <property type="match status" value="1"/>
</dbReference>
<evidence type="ECO:0000256" key="5">
    <source>
        <dbReference type="ARBA" id="ARBA00047562"/>
    </source>
</evidence>
<dbReference type="InterPro" id="IPR000387">
    <property type="entry name" value="Tyr_Pase_dom"/>
</dbReference>
<comment type="catalytic activity">
    <reaction evidence="7">
        <text>6-diphospho-1D-myo-inositol pentakisphosphate + H2O = 1D-myo-inositol hexakisphosphate + phosphate + H(+)</text>
        <dbReference type="Rhea" id="RHEA:79703"/>
        <dbReference type="ChEBI" id="CHEBI:15377"/>
        <dbReference type="ChEBI" id="CHEBI:15378"/>
        <dbReference type="ChEBI" id="CHEBI:43474"/>
        <dbReference type="ChEBI" id="CHEBI:58130"/>
        <dbReference type="ChEBI" id="CHEBI:230534"/>
        <dbReference type="EC" id="3.6.1.52"/>
    </reaction>
    <physiologicalReaction direction="left-to-right" evidence="7">
        <dbReference type="Rhea" id="RHEA:79704"/>
    </physiologicalReaction>
</comment>
<organism evidence="10 11">
    <name type="scientific">Saccharomycopsis crataegensis</name>
    <dbReference type="NCBI Taxonomy" id="43959"/>
    <lineage>
        <taxon>Eukaryota</taxon>
        <taxon>Fungi</taxon>
        <taxon>Dikarya</taxon>
        <taxon>Ascomycota</taxon>
        <taxon>Saccharomycotina</taxon>
        <taxon>Saccharomycetes</taxon>
        <taxon>Saccharomycopsidaceae</taxon>
        <taxon>Saccharomycopsis</taxon>
    </lineage>
</organism>
<dbReference type="PROSITE" id="PS50054">
    <property type="entry name" value="TYR_PHOSPHATASE_DUAL"/>
    <property type="match status" value="1"/>
</dbReference>
<protein>
    <recommendedName>
        <fullName evidence="1">diphosphoinositol-polyphosphate diphosphatase</fullName>
        <ecNumber evidence="1">3.6.1.52</ecNumber>
    </recommendedName>
</protein>
<dbReference type="SUPFAM" id="SSF52799">
    <property type="entry name" value="(Phosphotyrosine protein) phosphatases II"/>
    <property type="match status" value="1"/>
</dbReference>
<comment type="catalytic activity">
    <reaction evidence="5">
        <text>3,5-bis(diphospho)-1D-myo-inositol 1,2,4,6-tetrakisphosphate + H2O = 3-diphospho-1D-myo-inositol 1,2,4,5,6-pentakisphosphate + phosphate + 2 H(+)</text>
        <dbReference type="Rhea" id="RHEA:56312"/>
        <dbReference type="ChEBI" id="CHEBI:15377"/>
        <dbReference type="ChEBI" id="CHEBI:15378"/>
        <dbReference type="ChEBI" id="CHEBI:43474"/>
        <dbReference type="ChEBI" id="CHEBI:140372"/>
        <dbReference type="ChEBI" id="CHEBI:140374"/>
        <dbReference type="EC" id="3.6.1.52"/>
    </reaction>
    <physiologicalReaction direction="left-to-right" evidence="5">
        <dbReference type="Rhea" id="RHEA:56313"/>
    </physiologicalReaction>
</comment>
<evidence type="ECO:0000256" key="4">
    <source>
        <dbReference type="ARBA" id="ARBA00047342"/>
    </source>
</evidence>
<evidence type="ECO:0000259" key="8">
    <source>
        <dbReference type="PROSITE" id="PS50054"/>
    </source>
</evidence>
<dbReference type="AlphaFoldDB" id="A0AAV5QHQ3"/>
<dbReference type="EMBL" id="BTFZ01000002">
    <property type="protein sequence ID" value="GMM34269.1"/>
    <property type="molecule type" value="Genomic_DNA"/>
</dbReference>
<evidence type="ECO:0000259" key="9">
    <source>
        <dbReference type="PROSITE" id="PS50056"/>
    </source>
</evidence>
<comment type="catalytic activity">
    <reaction evidence="4">
        <text>5-diphospho-1D-myo-inositol 1,2,3,4,6-pentakisphosphate + H2O = 1D-myo-inositol hexakisphosphate + phosphate + H(+)</text>
        <dbReference type="Rhea" id="RHEA:22384"/>
        <dbReference type="ChEBI" id="CHEBI:15377"/>
        <dbReference type="ChEBI" id="CHEBI:15378"/>
        <dbReference type="ChEBI" id="CHEBI:43474"/>
        <dbReference type="ChEBI" id="CHEBI:58130"/>
        <dbReference type="ChEBI" id="CHEBI:58628"/>
        <dbReference type="EC" id="3.6.1.52"/>
    </reaction>
    <physiologicalReaction direction="left-to-right" evidence="4">
        <dbReference type="Rhea" id="RHEA:22385"/>
    </physiologicalReaction>
</comment>
<keyword evidence="2" id="KW-0378">Hydrolase</keyword>
<dbReference type="FunFam" id="3.90.190.10:FF:000024">
    <property type="entry name" value="probable tyrosine-protein phosphatase At1g05000"/>
    <property type="match status" value="1"/>
</dbReference>
<dbReference type="InterPro" id="IPR029021">
    <property type="entry name" value="Prot-tyrosine_phosphatase-like"/>
</dbReference>
<name>A0AAV5QHQ3_9ASCO</name>
<comment type="catalytic activity">
    <reaction evidence="6">
        <text>1,5-bis(diphospho)-1D-myo-inositol 2,3,4,6-tetrakisphosphate + H2O = 1-diphospho-1D-myo-inositol 2,3,4,5,6-pentakisphosphate + phosphate + 2 H(+)</text>
        <dbReference type="Rhea" id="RHEA:79699"/>
        <dbReference type="ChEBI" id="CHEBI:15377"/>
        <dbReference type="ChEBI" id="CHEBI:15378"/>
        <dbReference type="ChEBI" id="CHEBI:43474"/>
        <dbReference type="ChEBI" id="CHEBI:74946"/>
        <dbReference type="ChEBI" id="CHEBI:77983"/>
        <dbReference type="EC" id="3.6.1.52"/>
    </reaction>
    <physiologicalReaction direction="left-to-right" evidence="6">
        <dbReference type="Rhea" id="RHEA:79700"/>
    </physiologicalReaction>
</comment>
<dbReference type="Proteomes" id="UP001360560">
    <property type="component" value="Unassembled WGS sequence"/>
</dbReference>
<evidence type="ECO:0000256" key="7">
    <source>
        <dbReference type="ARBA" id="ARBA00048424"/>
    </source>
</evidence>
<dbReference type="GO" id="GO:0016791">
    <property type="term" value="F:phosphatase activity"/>
    <property type="evidence" value="ECO:0007669"/>
    <property type="project" value="InterPro"/>
</dbReference>
<evidence type="ECO:0000256" key="2">
    <source>
        <dbReference type="ARBA" id="ARBA00022801"/>
    </source>
</evidence>
<dbReference type="InterPro" id="IPR016130">
    <property type="entry name" value="Tyr_Pase_AS"/>
</dbReference>
<proteinExistence type="inferred from homology"/>
<evidence type="ECO:0000313" key="11">
    <source>
        <dbReference type="Proteomes" id="UP001360560"/>
    </source>
</evidence>
<evidence type="ECO:0000256" key="3">
    <source>
        <dbReference type="ARBA" id="ARBA00044949"/>
    </source>
</evidence>